<keyword evidence="2" id="KW-0805">Transcription regulation</keyword>
<evidence type="ECO:0008006" key="9">
    <source>
        <dbReference type="Google" id="ProtNLM"/>
    </source>
</evidence>
<dbReference type="Proteomes" id="UP001305779">
    <property type="component" value="Unassembled WGS sequence"/>
</dbReference>
<dbReference type="InterPro" id="IPR051089">
    <property type="entry name" value="prtT"/>
</dbReference>
<evidence type="ECO:0000256" key="4">
    <source>
        <dbReference type="ARBA" id="ARBA00023163"/>
    </source>
</evidence>
<comment type="subcellular location">
    <subcellularLocation>
        <location evidence="1">Nucleus</location>
    </subcellularLocation>
</comment>
<dbReference type="CDD" id="cd12148">
    <property type="entry name" value="fungal_TF_MHR"/>
    <property type="match status" value="1"/>
</dbReference>
<evidence type="ECO:0000256" key="6">
    <source>
        <dbReference type="SAM" id="MobiDB-lite"/>
    </source>
</evidence>
<sequence>MVDHKQVGLLGKDMANIHSTLDRICQHLGIDAPAALLSDRASASSNGQAHSGNDEAGTEEISCELSPPMSPSMAQAPIHAYLTSAQQDTSPNGAATSPRRSRRKANERLDLISKGLLTHEIAEILVQRYLSHLDRFLYGIASMYQDIGQIRQASPVLLAAMCAVAAFHDAENPERFDVCNREYRRLVSDSLFEKRDFEYIRALCIGTFWLPDASRILLSEAIRRAADHRLHRHFHSLSEPYLVAASTPGSSQQYHSARDRIRLWYLLYVCDQHWSILHNRDCILRPEKDAIESRELFVVGESSMPSQDTRLMSQVFLLVIMGQIKDAFGSEQSRPLSKSSVVQLSHFGRELDQWYSRWSALFEPDQYIGSFPLAGLTMHFQFSKLYLGHHVFRGLKTDPIPPYFLQAATTAREAARTIFTIILDNESFRAHIIGMPAYFHIMISFAGHFLLEVCLKYQEQLNVIVEEDFRLVSAALAVFARTPVMPQHPISRVTAGLMRKLSECTAALGMDSVLTESPFGTGEYAAARDVTTGPNDTAMASTFDLHLANGLPDDLLYAEFGDLAYSNTHLGFT</sequence>
<organism evidence="7 8">
    <name type="scientific">Zasmidium cellare</name>
    <name type="common">Wine cellar mold</name>
    <name type="synonym">Racodium cellare</name>
    <dbReference type="NCBI Taxonomy" id="395010"/>
    <lineage>
        <taxon>Eukaryota</taxon>
        <taxon>Fungi</taxon>
        <taxon>Dikarya</taxon>
        <taxon>Ascomycota</taxon>
        <taxon>Pezizomycotina</taxon>
        <taxon>Dothideomycetes</taxon>
        <taxon>Dothideomycetidae</taxon>
        <taxon>Mycosphaerellales</taxon>
        <taxon>Mycosphaerellaceae</taxon>
        <taxon>Zasmidium</taxon>
    </lineage>
</organism>
<keyword evidence="3" id="KW-0238">DNA-binding</keyword>
<dbReference type="EMBL" id="JAXOVC010000007">
    <property type="protein sequence ID" value="KAK4499714.1"/>
    <property type="molecule type" value="Genomic_DNA"/>
</dbReference>
<accession>A0ABR0EDY8</accession>
<feature type="region of interest" description="Disordered" evidence="6">
    <location>
        <begin position="84"/>
        <end position="104"/>
    </location>
</feature>
<evidence type="ECO:0000256" key="3">
    <source>
        <dbReference type="ARBA" id="ARBA00023125"/>
    </source>
</evidence>
<evidence type="ECO:0000313" key="7">
    <source>
        <dbReference type="EMBL" id="KAK4499714.1"/>
    </source>
</evidence>
<feature type="region of interest" description="Disordered" evidence="6">
    <location>
        <begin position="41"/>
        <end position="71"/>
    </location>
</feature>
<reference evidence="7 8" key="1">
    <citation type="journal article" date="2023" name="G3 (Bethesda)">
        <title>A chromosome-level genome assembly of Zasmidium syzygii isolated from banana leaves.</title>
        <authorList>
            <person name="van Westerhoven A.C."/>
            <person name="Mehrabi R."/>
            <person name="Talebi R."/>
            <person name="Steentjes M.B.F."/>
            <person name="Corcolon B."/>
            <person name="Chong P.A."/>
            <person name="Kema G.H.J."/>
            <person name="Seidl M.F."/>
        </authorList>
    </citation>
    <scope>NUCLEOTIDE SEQUENCE [LARGE SCALE GENOMIC DNA]</scope>
    <source>
        <strain evidence="7 8">P124</strain>
    </source>
</reference>
<evidence type="ECO:0000256" key="2">
    <source>
        <dbReference type="ARBA" id="ARBA00023015"/>
    </source>
</evidence>
<keyword evidence="5" id="KW-0539">Nucleus</keyword>
<dbReference type="PANTHER" id="PTHR31845:SF17">
    <property type="entry name" value="ZN(II)2CYS6 TRANSCRIPTION FACTOR (EUROFUNG)"/>
    <property type="match status" value="1"/>
</dbReference>
<keyword evidence="8" id="KW-1185">Reference proteome</keyword>
<evidence type="ECO:0000256" key="1">
    <source>
        <dbReference type="ARBA" id="ARBA00004123"/>
    </source>
</evidence>
<feature type="compositionally biased region" description="Polar residues" evidence="6">
    <location>
        <begin position="84"/>
        <end position="95"/>
    </location>
</feature>
<evidence type="ECO:0000313" key="8">
    <source>
        <dbReference type="Proteomes" id="UP001305779"/>
    </source>
</evidence>
<comment type="caution">
    <text evidence="7">The sequence shown here is derived from an EMBL/GenBank/DDBJ whole genome shotgun (WGS) entry which is preliminary data.</text>
</comment>
<name>A0ABR0EDY8_ZASCE</name>
<evidence type="ECO:0000256" key="5">
    <source>
        <dbReference type="ARBA" id="ARBA00023242"/>
    </source>
</evidence>
<dbReference type="PANTHER" id="PTHR31845">
    <property type="entry name" value="FINGER DOMAIN PROTEIN, PUTATIVE-RELATED"/>
    <property type="match status" value="1"/>
</dbReference>
<proteinExistence type="predicted"/>
<keyword evidence="4" id="KW-0804">Transcription</keyword>
<gene>
    <name evidence="7" type="ORF">PRZ48_010232</name>
</gene>
<protein>
    <recommendedName>
        <fullName evidence="9">Transcription factor domain-containing protein</fullName>
    </recommendedName>
</protein>